<dbReference type="Proteomes" id="UP001620339">
    <property type="component" value="Unassembled WGS sequence"/>
</dbReference>
<keyword evidence="1" id="KW-0732">Signal</keyword>
<evidence type="ECO:0000256" key="1">
    <source>
        <dbReference type="SAM" id="SignalP"/>
    </source>
</evidence>
<keyword evidence="3" id="KW-1185">Reference proteome</keyword>
<proteinExistence type="predicted"/>
<sequence>MKKQANKAAVVAAGLLVAMQAFGTDTVSASGADRDVAALHALWNAYEHAVATKDAPALLRLYVSADAPVRGGFAPKSYALVTAANKQPVPRTLLITAKEDVAGEVKLPTDQIENLDIHSDGEVGSISFDYRAKVGHGRIVWTTVLTNDGWKIASVVYSINLPTADRAGAAG</sequence>
<name>A0ABW8J2Y3_9GAMM</name>
<evidence type="ECO:0008006" key="4">
    <source>
        <dbReference type="Google" id="ProtNLM"/>
    </source>
</evidence>
<dbReference type="Gene3D" id="3.10.450.50">
    <property type="match status" value="1"/>
</dbReference>
<evidence type="ECO:0000313" key="2">
    <source>
        <dbReference type="EMBL" id="MFK2876655.1"/>
    </source>
</evidence>
<reference evidence="2 3" key="1">
    <citation type="submission" date="2020-10" db="EMBL/GenBank/DDBJ databases">
        <title>Phylogeny of dyella-like bacteria.</title>
        <authorList>
            <person name="Fu J."/>
        </authorList>
    </citation>
    <scope>NUCLEOTIDE SEQUENCE [LARGE SCALE GENOMIC DNA]</scope>
    <source>
        <strain evidence="2 3">KACC 19113</strain>
    </source>
</reference>
<dbReference type="SUPFAM" id="SSF54427">
    <property type="entry name" value="NTF2-like"/>
    <property type="match status" value="1"/>
</dbReference>
<gene>
    <name evidence="2" type="ORF">ISP25_06200</name>
</gene>
<dbReference type="RefSeq" id="WP_404612500.1">
    <property type="nucleotide sequence ID" value="NZ_JADIKK010000008.1"/>
</dbReference>
<accession>A0ABW8J2Y3</accession>
<dbReference type="EMBL" id="JADIKK010000008">
    <property type="protein sequence ID" value="MFK2876655.1"/>
    <property type="molecule type" value="Genomic_DNA"/>
</dbReference>
<feature type="chain" id="PRO_5045538290" description="DUF4440 domain-containing protein" evidence="1">
    <location>
        <begin position="24"/>
        <end position="171"/>
    </location>
</feature>
<protein>
    <recommendedName>
        <fullName evidence="4">DUF4440 domain-containing protein</fullName>
    </recommendedName>
</protein>
<comment type="caution">
    <text evidence="2">The sequence shown here is derived from an EMBL/GenBank/DDBJ whole genome shotgun (WGS) entry which is preliminary data.</text>
</comment>
<organism evidence="2 3">
    <name type="scientific">Rhodanobacter hydrolyticus</name>
    <dbReference type="NCBI Taxonomy" id="2250595"/>
    <lineage>
        <taxon>Bacteria</taxon>
        <taxon>Pseudomonadati</taxon>
        <taxon>Pseudomonadota</taxon>
        <taxon>Gammaproteobacteria</taxon>
        <taxon>Lysobacterales</taxon>
        <taxon>Rhodanobacteraceae</taxon>
        <taxon>Rhodanobacter</taxon>
    </lineage>
</organism>
<dbReference type="InterPro" id="IPR032710">
    <property type="entry name" value="NTF2-like_dom_sf"/>
</dbReference>
<evidence type="ECO:0000313" key="3">
    <source>
        <dbReference type="Proteomes" id="UP001620339"/>
    </source>
</evidence>
<feature type="signal peptide" evidence="1">
    <location>
        <begin position="1"/>
        <end position="23"/>
    </location>
</feature>